<organism evidence="3 4">
    <name type="scientific">Schizopora paradoxa</name>
    <dbReference type="NCBI Taxonomy" id="27342"/>
    <lineage>
        <taxon>Eukaryota</taxon>
        <taxon>Fungi</taxon>
        <taxon>Dikarya</taxon>
        <taxon>Basidiomycota</taxon>
        <taxon>Agaricomycotina</taxon>
        <taxon>Agaricomycetes</taxon>
        <taxon>Hymenochaetales</taxon>
        <taxon>Schizoporaceae</taxon>
        <taxon>Schizopora</taxon>
    </lineage>
</organism>
<dbReference type="InParanoid" id="A0A0H2RJC1"/>
<keyword evidence="2" id="KW-0732">Signal</keyword>
<evidence type="ECO:0008006" key="5">
    <source>
        <dbReference type="Google" id="ProtNLM"/>
    </source>
</evidence>
<name>A0A0H2RJC1_9AGAM</name>
<sequence>MATTMVLLILGMGRHTWLAGTFLRTCCKVVCGADAAYALVSGEDTVLHLRDEAEFVSKGASICTSKFRLAIIIHRFSPTLCHQTLPTSLKALPHDLGAFSDLSQPSAVLFRGLFEDPLGNTSINSPQVIKIFYLKLLGAKSKAANFPARRIDSPRRVRHPRQAMPARHGSGEASC</sequence>
<feature type="signal peptide" evidence="2">
    <location>
        <begin position="1"/>
        <end position="19"/>
    </location>
</feature>
<dbReference type="Proteomes" id="UP000053477">
    <property type="component" value="Unassembled WGS sequence"/>
</dbReference>
<protein>
    <recommendedName>
        <fullName evidence="5">Secreted protein</fullName>
    </recommendedName>
</protein>
<dbReference type="AlphaFoldDB" id="A0A0H2RJC1"/>
<evidence type="ECO:0000256" key="1">
    <source>
        <dbReference type="SAM" id="MobiDB-lite"/>
    </source>
</evidence>
<feature type="chain" id="PRO_5005201968" description="Secreted protein" evidence="2">
    <location>
        <begin position="20"/>
        <end position="175"/>
    </location>
</feature>
<evidence type="ECO:0000313" key="4">
    <source>
        <dbReference type="Proteomes" id="UP000053477"/>
    </source>
</evidence>
<dbReference type="EMBL" id="KQ085993">
    <property type="protein sequence ID" value="KLO11737.1"/>
    <property type="molecule type" value="Genomic_DNA"/>
</dbReference>
<evidence type="ECO:0000313" key="3">
    <source>
        <dbReference type="EMBL" id="KLO11737.1"/>
    </source>
</evidence>
<proteinExistence type="predicted"/>
<accession>A0A0H2RJC1</accession>
<feature type="region of interest" description="Disordered" evidence="1">
    <location>
        <begin position="148"/>
        <end position="175"/>
    </location>
</feature>
<evidence type="ECO:0000256" key="2">
    <source>
        <dbReference type="SAM" id="SignalP"/>
    </source>
</evidence>
<reference evidence="3 4" key="1">
    <citation type="submission" date="2015-04" db="EMBL/GenBank/DDBJ databases">
        <title>Complete genome sequence of Schizopora paradoxa KUC8140, a cosmopolitan wood degrader in East Asia.</title>
        <authorList>
            <consortium name="DOE Joint Genome Institute"/>
            <person name="Min B."/>
            <person name="Park H."/>
            <person name="Jang Y."/>
            <person name="Kim J.-J."/>
            <person name="Kim K.H."/>
            <person name="Pangilinan J."/>
            <person name="Lipzen A."/>
            <person name="Riley R."/>
            <person name="Grigoriev I.V."/>
            <person name="Spatafora J.W."/>
            <person name="Choi I.-G."/>
        </authorList>
    </citation>
    <scope>NUCLEOTIDE SEQUENCE [LARGE SCALE GENOMIC DNA]</scope>
    <source>
        <strain evidence="3 4">KUC8140</strain>
    </source>
</reference>
<gene>
    <name evidence="3" type="ORF">SCHPADRAFT_457153</name>
</gene>
<keyword evidence="4" id="KW-1185">Reference proteome</keyword>